<organism evidence="3 4">
    <name type="scientific">Cohnella silvisoli</name>
    <dbReference type="NCBI Taxonomy" id="2873699"/>
    <lineage>
        <taxon>Bacteria</taxon>
        <taxon>Bacillati</taxon>
        <taxon>Bacillota</taxon>
        <taxon>Bacilli</taxon>
        <taxon>Bacillales</taxon>
        <taxon>Paenibacillaceae</taxon>
        <taxon>Cohnella</taxon>
    </lineage>
</organism>
<dbReference type="EMBL" id="JASKHM010000021">
    <property type="protein sequence ID" value="MEQ4486378.1"/>
    <property type="molecule type" value="Genomic_DNA"/>
</dbReference>
<protein>
    <submittedName>
        <fullName evidence="3">YciI family protein</fullName>
    </submittedName>
</protein>
<evidence type="ECO:0000256" key="1">
    <source>
        <dbReference type="ARBA" id="ARBA00007689"/>
    </source>
</evidence>
<dbReference type="RefSeq" id="WP_232189469.1">
    <property type="nucleotide sequence ID" value="NZ_JAIOAP010000020.1"/>
</dbReference>
<keyword evidence="4" id="KW-1185">Reference proteome</keyword>
<dbReference type="Gene3D" id="3.30.70.1060">
    <property type="entry name" value="Dimeric alpha+beta barrel"/>
    <property type="match status" value="1"/>
</dbReference>
<accession>A0ABV1L290</accession>
<comment type="similarity">
    <text evidence="1">Belongs to the YciI family.</text>
</comment>
<dbReference type="InterPro" id="IPR005545">
    <property type="entry name" value="YCII"/>
</dbReference>
<proteinExistence type="inferred from homology"/>
<dbReference type="Pfam" id="PF03795">
    <property type="entry name" value="YCII"/>
    <property type="match status" value="1"/>
</dbReference>
<gene>
    <name evidence="3" type="ORF">QJS35_28800</name>
</gene>
<comment type="caution">
    <text evidence="3">The sequence shown here is derived from an EMBL/GenBank/DDBJ whole genome shotgun (WGS) entry which is preliminary data.</text>
</comment>
<dbReference type="PANTHER" id="PTHR35174:SF4">
    <property type="entry name" value="BLL7163 PROTEIN"/>
    <property type="match status" value="1"/>
</dbReference>
<evidence type="ECO:0000313" key="4">
    <source>
        <dbReference type="Proteomes" id="UP001493487"/>
    </source>
</evidence>
<feature type="domain" description="YCII-related" evidence="2">
    <location>
        <begin position="1"/>
        <end position="117"/>
    </location>
</feature>
<evidence type="ECO:0000259" key="2">
    <source>
        <dbReference type="Pfam" id="PF03795"/>
    </source>
</evidence>
<dbReference type="SUPFAM" id="SSF54909">
    <property type="entry name" value="Dimeric alpha+beta barrel"/>
    <property type="match status" value="1"/>
</dbReference>
<dbReference type="InterPro" id="IPR011008">
    <property type="entry name" value="Dimeric_a/b-barrel"/>
</dbReference>
<sequence>MRFMMIVKATRHSEAGIKPTRELVDAMKAYNEELAKAGVLLAAEGLQPSSGGLRISYPIPGGMPNVTAGPFEEANELIAGFTLIDVKSEEEAYEWAIRMPDPHGFGEGEIELRQVFEAAELIRDPRILAMEADLRDQIDMINKK</sequence>
<evidence type="ECO:0000313" key="3">
    <source>
        <dbReference type="EMBL" id="MEQ4486378.1"/>
    </source>
</evidence>
<dbReference type="Proteomes" id="UP001493487">
    <property type="component" value="Unassembled WGS sequence"/>
</dbReference>
<name>A0ABV1L290_9BACL</name>
<reference evidence="3 4" key="1">
    <citation type="journal article" date="2023" name="Genome Announc.">
        <title>Pan-Genome Analyses of the Genus Cohnella and Proposal of the Novel Species Cohnella silvisoli sp. nov., Isolated from Forest Soil.</title>
        <authorList>
            <person name="Wang C."/>
            <person name="Mao L."/>
            <person name="Bao G."/>
            <person name="Zhu H."/>
        </authorList>
    </citation>
    <scope>NUCLEOTIDE SEQUENCE [LARGE SCALE GENOMIC DNA]</scope>
    <source>
        <strain evidence="3 4">NL03-T5-1</strain>
    </source>
</reference>
<dbReference type="PANTHER" id="PTHR35174">
    <property type="entry name" value="BLL7171 PROTEIN-RELATED"/>
    <property type="match status" value="1"/>
</dbReference>